<evidence type="ECO:0000256" key="4">
    <source>
        <dbReference type="RuleBase" id="RU003719"/>
    </source>
</evidence>
<dbReference type="RefSeq" id="WP_109605840.1">
    <property type="nucleotide sequence ID" value="NZ_JAMHJO010000003.1"/>
</dbReference>
<keyword evidence="8" id="KW-1185">Reference proteome</keyword>
<feature type="domain" description="D-isomer specific 2-hydroxyacid dehydrogenase catalytic" evidence="5">
    <location>
        <begin position="3"/>
        <end position="330"/>
    </location>
</feature>
<dbReference type="GO" id="GO:0008720">
    <property type="term" value="F:D-lactate dehydrogenase (NAD+) activity"/>
    <property type="evidence" value="ECO:0007669"/>
    <property type="project" value="TreeGrafter"/>
</dbReference>
<evidence type="ECO:0000313" key="8">
    <source>
        <dbReference type="Proteomes" id="UP000245921"/>
    </source>
</evidence>
<feature type="domain" description="D-isomer specific 2-hydroxyacid dehydrogenase NAD-binding" evidence="6">
    <location>
        <begin position="112"/>
        <end position="299"/>
    </location>
</feature>
<dbReference type="Gene3D" id="3.40.50.720">
    <property type="entry name" value="NAD(P)-binding Rossmann-like Domain"/>
    <property type="match status" value="2"/>
</dbReference>
<dbReference type="InterPro" id="IPR006140">
    <property type="entry name" value="D-isomer_DH_NAD-bd"/>
</dbReference>
<proteinExistence type="inferred from homology"/>
<gene>
    <name evidence="7" type="ORF">C7380_1186</name>
</gene>
<evidence type="ECO:0000259" key="5">
    <source>
        <dbReference type="Pfam" id="PF00389"/>
    </source>
</evidence>
<dbReference type="Pfam" id="PF02826">
    <property type="entry name" value="2-Hacid_dh_C"/>
    <property type="match status" value="1"/>
</dbReference>
<dbReference type="EMBL" id="QGGI01000018">
    <property type="protein sequence ID" value="PWJ88494.1"/>
    <property type="molecule type" value="Genomic_DNA"/>
</dbReference>
<dbReference type="PROSITE" id="PS00670">
    <property type="entry name" value="D_2_HYDROXYACID_DH_2"/>
    <property type="match status" value="1"/>
</dbReference>
<dbReference type="InterPro" id="IPR058205">
    <property type="entry name" value="D-LDH-like"/>
</dbReference>
<reference evidence="7 8" key="1">
    <citation type="submission" date="2018-05" db="EMBL/GenBank/DDBJ databases">
        <title>Genomic Encyclopedia of Type Strains, Phase IV (KMG-IV): sequencing the most valuable type-strain genomes for metagenomic binning, comparative biology and taxonomic classification.</title>
        <authorList>
            <person name="Goeker M."/>
        </authorList>
    </citation>
    <scope>NUCLEOTIDE SEQUENCE [LARGE SCALE GENOMIC DNA]</scope>
    <source>
        <strain evidence="7 8">DSM 24906</strain>
    </source>
</reference>
<dbReference type="InterPro" id="IPR006139">
    <property type="entry name" value="D-isomer_2_OHA_DH_cat_dom"/>
</dbReference>
<dbReference type="PROSITE" id="PS00065">
    <property type="entry name" value="D_2_HYDROXYACID_DH_1"/>
    <property type="match status" value="1"/>
</dbReference>
<dbReference type="CDD" id="cd12183">
    <property type="entry name" value="LDH_like_2"/>
    <property type="match status" value="1"/>
</dbReference>
<dbReference type="SUPFAM" id="SSF51735">
    <property type="entry name" value="NAD(P)-binding Rossmann-fold domains"/>
    <property type="match status" value="1"/>
</dbReference>
<dbReference type="FunFam" id="3.40.50.720:FF:000292">
    <property type="entry name" value="Putative D-lactate dehydrogenase"/>
    <property type="match status" value="1"/>
</dbReference>
<dbReference type="InterPro" id="IPR036291">
    <property type="entry name" value="NAD(P)-bd_dom_sf"/>
</dbReference>
<comment type="similarity">
    <text evidence="1 4">Belongs to the D-isomer specific 2-hydroxyacid dehydrogenase family.</text>
</comment>
<evidence type="ECO:0000313" key="7">
    <source>
        <dbReference type="EMBL" id="PWJ88494.1"/>
    </source>
</evidence>
<dbReference type="Proteomes" id="UP000245921">
    <property type="component" value="Unassembled WGS sequence"/>
</dbReference>
<dbReference type="Pfam" id="PF00389">
    <property type="entry name" value="2-Hacid_dh"/>
    <property type="match status" value="1"/>
</dbReference>
<evidence type="ECO:0000256" key="2">
    <source>
        <dbReference type="ARBA" id="ARBA00023002"/>
    </source>
</evidence>
<organism evidence="7 8">
    <name type="scientific">Oceanotoga teriensis</name>
    <dbReference type="NCBI Taxonomy" id="515440"/>
    <lineage>
        <taxon>Bacteria</taxon>
        <taxon>Thermotogati</taxon>
        <taxon>Thermotogota</taxon>
        <taxon>Thermotogae</taxon>
        <taxon>Petrotogales</taxon>
        <taxon>Petrotogaceae</taxon>
        <taxon>Oceanotoga</taxon>
    </lineage>
</organism>
<dbReference type="PANTHER" id="PTHR43026:SF1">
    <property type="entry name" value="2-HYDROXYACID DEHYDROGENASE HOMOLOG 1-RELATED"/>
    <property type="match status" value="1"/>
</dbReference>
<keyword evidence="2 4" id="KW-0560">Oxidoreductase</keyword>
<protein>
    <submittedName>
        <fullName evidence="7">D-lactate dehydrogenase</fullName>
    </submittedName>
</protein>
<accession>A0AA45C5A1</accession>
<dbReference type="PANTHER" id="PTHR43026">
    <property type="entry name" value="2-HYDROXYACID DEHYDROGENASE HOMOLOG 1-RELATED"/>
    <property type="match status" value="1"/>
</dbReference>
<evidence type="ECO:0000259" key="6">
    <source>
        <dbReference type="Pfam" id="PF02826"/>
    </source>
</evidence>
<dbReference type="GO" id="GO:0051287">
    <property type="term" value="F:NAD binding"/>
    <property type="evidence" value="ECO:0007669"/>
    <property type="project" value="InterPro"/>
</dbReference>
<keyword evidence="3" id="KW-0520">NAD</keyword>
<dbReference type="InterPro" id="IPR029753">
    <property type="entry name" value="D-isomer_DH_CS"/>
</dbReference>
<dbReference type="InterPro" id="IPR029752">
    <property type="entry name" value="D-isomer_DH_CS1"/>
</dbReference>
<dbReference type="AlphaFoldDB" id="A0AA45C5A1"/>
<dbReference type="SUPFAM" id="SSF52283">
    <property type="entry name" value="Formate/glycerate dehydrogenase catalytic domain-like"/>
    <property type="match status" value="1"/>
</dbReference>
<evidence type="ECO:0000256" key="1">
    <source>
        <dbReference type="ARBA" id="ARBA00005854"/>
    </source>
</evidence>
<name>A0AA45C5A1_9BACT</name>
<sequence length="333" mass="37559">MKIAIFSTKEYDIEFLNKANENFGNVHELKFFETKLNKETALLANDFEVVSAFVNDDLSRETIEILSRGKTKLIAQRAAGYNNIDLKALKEFGIKAVRVPAYSPNAVAEYTIAMMLSLNRKIHRAYDRAREKNFSLKGLMGFDMKGKTVGIIGTGKIGMNVARILKGFDCNIIAYDKYPNPDCEEFCVEYTDLDSIFEKSDIITIHSPLVPETYHIINKRAISLMKDGVMIINTSRGELFDTQAVIDGIKSRKIGSVGMDVYEEESDIFFEDLSDKVVEDDLLSILLTFPNVIVTGHQAFFTDTAMNNIAYVTLENISEYEKGLELTNEIKSK</sequence>
<comment type="caution">
    <text evidence="7">The sequence shown here is derived from an EMBL/GenBank/DDBJ whole genome shotgun (WGS) entry which is preliminary data.</text>
</comment>
<evidence type="ECO:0000256" key="3">
    <source>
        <dbReference type="ARBA" id="ARBA00023027"/>
    </source>
</evidence>